<dbReference type="GO" id="GO:0003841">
    <property type="term" value="F:1-acylglycerol-3-phosphate O-acyltransferase activity"/>
    <property type="evidence" value="ECO:0007669"/>
    <property type="project" value="TreeGrafter"/>
</dbReference>
<dbReference type="GO" id="GO:0005886">
    <property type="term" value="C:plasma membrane"/>
    <property type="evidence" value="ECO:0007669"/>
    <property type="project" value="TreeGrafter"/>
</dbReference>
<name>A0A8J3JDC3_9ACTN</name>
<feature type="domain" description="Phospholipid/glycerol acyltransferase" evidence="3">
    <location>
        <begin position="39"/>
        <end position="157"/>
    </location>
</feature>
<keyword evidence="5" id="KW-1185">Reference proteome</keyword>
<gene>
    <name evidence="4" type="ORF">Aru02nite_52710</name>
</gene>
<dbReference type="PANTHER" id="PTHR10434">
    <property type="entry name" value="1-ACYL-SN-GLYCEROL-3-PHOSPHATE ACYLTRANSFERASE"/>
    <property type="match status" value="1"/>
</dbReference>
<evidence type="ECO:0000313" key="4">
    <source>
        <dbReference type="EMBL" id="GID14382.1"/>
    </source>
</evidence>
<reference evidence="4" key="1">
    <citation type="submission" date="2021-01" db="EMBL/GenBank/DDBJ databases">
        <title>Whole genome shotgun sequence of Actinocatenispora rupis NBRC 107355.</title>
        <authorList>
            <person name="Komaki H."/>
            <person name="Tamura T."/>
        </authorList>
    </citation>
    <scope>NUCLEOTIDE SEQUENCE</scope>
    <source>
        <strain evidence="4">NBRC 107355</strain>
    </source>
</reference>
<dbReference type="Pfam" id="PF01553">
    <property type="entry name" value="Acyltransferase"/>
    <property type="match status" value="1"/>
</dbReference>
<evidence type="ECO:0000313" key="5">
    <source>
        <dbReference type="Proteomes" id="UP000612808"/>
    </source>
</evidence>
<organism evidence="4 5">
    <name type="scientific">Actinocatenispora rupis</name>
    <dbReference type="NCBI Taxonomy" id="519421"/>
    <lineage>
        <taxon>Bacteria</taxon>
        <taxon>Bacillati</taxon>
        <taxon>Actinomycetota</taxon>
        <taxon>Actinomycetes</taxon>
        <taxon>Micromonosporales</taxon>
        <taxon>Micromonosporaceae</taxon>
        <taxon>Actinocatenispora</taxon>
    </lineage>
</organism>
<evidence type="ECO:0000256" key="1">
    <source>
        <dbReference type="ARBA" id="ARBA00022679"/>
    </source>
</evidence>
<comment type="caution">
    <text evidence="4">The sequence shown here is derived from an EMBL/GenBank/DDBJ whole genome shotgun (WGS) entry which is preliminary data.</text>
</comment>
<dbReference type="AlphaFoldDB" id="A0A8J3JDC3"/>
<dbReference type="Proteomes" id="UP000612808">
    <property type="component" value="Unassembled WGS sequence"/>
</dbReference>
<evidence type="ECO:0000259" key="3">
    <source>
        <dbReference type="SMART" id="SM00563"/>
    </source>
</evidence>
<proteinExistence type="predicted"/>
<dbReference type="PANTHER" id="PTHR10434:SF55">
    <property type="entry name" value="POSSIBLE ACYLTRANSFERASE"/>
    <property type="match status" value="1"/>
</dbReference>
<keyword evidence="2 4" id="KW-0012">Acyltransferase</keyword>
<dbReference type="CDD" id="cd07989">
    <property type="entry name" value="LPLAT_AGPAT-like"/>
    <property type="match status" value="1"/>
</dbReference>
<keyword evidence="1" id="KW-0808">Transferase</keyword>
<protein>
    <submittedName>
        <fullName evidence="4">1-acyl-sn-glycerol-3-phosphate acyltransferase</fullName>
    </submittedName>
</protein>
<dbReference type="SUPFAM" id="SSF69593">
    <property type="entry name" value="Glycerol-3-phosphate (1)-acyltransferase"/>
    <property type="match status" value="1"/>
</dbReference>
<evidence type="ECO:0000256" key="2">
    <source>
        <dbReference type="ARBA" id="ARBA00023315"/>
    </source>
</evidence>
<dbReference type="EMBL" id="BOMB01000031">
    <property type="protein sequence ID" value="GID14382.1"/>
    <property type="molecule type" value="Genomic_DNA"/>
</dbReference>
<sequence>MARRGFWVHAGMGVIRSTLTVLSRHTWRGAEHIPATGGAIVVANHLSQIDPMVMARFVYATGRVPRFLTKAAVLDAPLVGKALRSTGQIAVYRGSMNAAKSLVEAKAALKAGDVVVLYPEGTTTRQPDFWPMRGHTGVARLALATDVPVIPVAQWGAQHIQDPQAHKLNLRPRTPVTVVAGPPMDLSEWRSASGGGARGDLAGLTDAIMYRIQDLLAGIRGEQPPSELFEWTSKRS</sequence>
<dbReference type="SMART" id="SM00563">
    <property type="entry name" value="PlsC"/>
    <property type="match status" value="1"/>
</dbReference>
<dbReference type="InterPro" id="IPR002123">
    <property type="entry name" value="Plipid/glycerol_acylTrfase"/>
</dbReference>
<dbReference type="GO" id="GO:0006654">
    <property type="term" value="P:phosphatidic acid biosynthetic process"/>
    <property type="evidence" value="ECO:0007669"/>
    <property type="project" value="TreeGrafter"/>
</dbReference>
<accession>A0A8J3JDC3</accession>